<feature type="chain" id="PRO_5004102068" evidence="3">
    <location>
        <begin position="22"/>
        <end position="382"/>
    </location>
</feature>
<sequence>MAKRGASILGVLLALGPAVMAGAQGVPTFDLGAFLQREQILGQGDRDLALQRDRLSREEELAALEADQHAALEDLLEASTIGPSTASTLQSLEAGRSDESAAATLFGPTDPNPAAPQMFGDAGGTVEALIIRAARETHGLSGVGRAGLSLVQWRCLIQALIWQESRFQVGARSPVGAFGLTQIMPATAGDLGINPAYFDDPYIQVTGGARYLAQMLNMFEGNVIHALAAYNAGPGNVQRYGGVPPFAETQHYVQVIPERYNLYLTRVGGIDALGTIDPILMANASMSLSAHGAGIYGDYSLISVRAAALRIQDIITRIAETEDVHAALSLNTYARAELARLMAIRIRLKAARTQPLSAQALTMAAAQAREQQFLHFDLEVLP</sequence>
<comment type="similarity">
    <text evidence="2">Belongs to the virb1 family.</text>
</comment>
<dbReference type="OrthoDB" id="9815002at2"/>
<name>M9RG26_9RHOB</name>
<evidence type="ECO:0000313" key="6">
    <source>
        <dbReference type="Proteomes" id="UP000004688"/>
    </source>
</evidence>
<dbReference type="eggNOG" id="COG0741">
    <property type="taxonomic scope" value="Bacteria"/>
</dbReference>
<dbReference type="Pfam" id="PF01464">
    <property type="entry name" value="SLT"/>
    <property type="match status" value="1"/>
</dbReference>
<evidence type="ECO:0000256" key="3">
    <source>
        <dbReference type="SAM" id="SignalP"/>
    </source>
</evidence>
<dbReference type="SUPFAM" id="SSF53955">
    <property type="entry name" value="Lysozyme-like"/>
    <property type="match status" value="1"/>
</dbReference>
<evidence type="ECO:0000256" key="2">
    <source>
        <dbReference type="ARBA" id="ARBA00009387"/>
    </source>
</evidence>
<comment type="similarity">
    <text evidence="1">Belongs to the transglycosylase Slt family.</text>
</comment>
<dbReference type="Proteomes" id="UP000004688">
    <property type="component" value="Chromosome"/>
</dbReference>
<dbReference type="STRING" id="391616.OA238_c09360"/>
<dbReference type="PANTHER" id="PTHR37423">
    <property type="entry name" value="SOLUBLE LYTIC MUREIN TRANSGLYCOSYLASE-RELATED"/>
    <property type="match status" value="1"/>
</dbReference>
<dbReference type="CDD" id="cd00254">
    <property type="entry name" value="LT-like"/>
    <property type="match status" value="1"/>
</dbReference>
<dbReference type="KEGG" id="oar:OA238_c09360"/>
<dbReference type="AlphaFoldDB" id="M9RG26"/>
<dbReference type="HOGENOM" id="CLU_747699_0_0_5"/>
<evidence type="ECO:0000313" key="5">
    <source>
        <dbReference type="EMBL" id="AGI71137.1"/>
    </source>
</evidence>
<dbReference type="EMBL" id="CP003742">
    <property type="protein sequence ID" value="AGI71137.1"/>
    <property type="molecule type" value="Genomic_DNA"/>
</dbReference>
<proteinExistence type="inferred from homology"/>
<feature type="domain" description="Transglycosylase SLT" evidence="4">
    <location>
        <begin position="156"/>
        <end position="249"/>
    </location>
</feature>
<organism evidence="5 6">
    <name type="scientific">Octadecabacter arcticus 238</name>
    <dbReference type="NCBI Taxonomy" id="391616"/>
    <lineage>
        <taxon>Bacteria</taxon>
        <taxon>Pseudomonadati</taxon>
        <taxon>Pseudomonadota</taxon>
        <taxon>Alphaproteobacteria</taxon>
        <taxon>Rhodobacterales</taxon>
        <taxon>Roseobacteraceae</taxon>
        <taxon>Octadecabacter</taxon>
    </lineage>
</organism>
<dbReference type="InterPro" id="IPR023346">
    <property type="entry name" value="Lysozyme-like_dom_sf"/>
</dbReference>
<dbReference type="PANTHER" id="PTHR37423:SF2">
    <property type="entry name" value="MEMBRANE-BOUND LYTIC MUREIN TRANSGLYCOSYLASE C"/>
    <property type="match status" value="1"/>
</dbReference>
<evidence type="ECO:0000256" key="1">
    <source>
        <dbReference type="ARBA" id="ARBA00007734"/>
    </source>
</evidence>
<reference evidence="5 6" key="1">
    <citation type="journal article" date="2013" name="PLoS ONE">
        <title>Poles Apart: Arctic and Antarctic Octadecabacter strains Share High Genome Plasticity and a New Type of Xanthorhodopsin.</title>
        <authorList>
            <person name="Vollmers J."/>
            <person name="Voget S."/>
            <person name="Dietrich S."/>
            <person name="Gollnow K."/>
            <person name="Smits M."/>
            <person name="Meyer K."/>
            <person name="Brinkhoff T."/>
            <person name="Simon M."/>
            <person name="Daniel R."/>
        </authorList>
    </citation>
    <scope>NUCLEOTIDE SEQUENCE [LARGE SCALE GENOMIC DNA]</scope>
    <source>
        <strain evidence="5 6">238</strain>
    </source>
</reference>
<feature type="signal peptide" evidence="3">
    <location>
        <begin position="1"/>
        <end position="21"/>
    </location>
</feature>
<keyword evidence="6" id="KW-1185">Reference proteome</keyword>
<dbReference type="Gene3D" id="1.10.530.10">
    <property type="match status" value="1"/>
</dbReference>
<gene>
    <name evidence="5" type="ORF">OA238_c09360</name>
</gene>
<accession>M9RG26</accession>
<evidence type="ECO:0000259" key="4">
    <source>
        <dbReference type="Pfam" id="PF01464"/>
    </source>
</evidence>
<keyword evidence="3" id="KW-0732">Signal</keyword>
<protein>
    <submittedName>
        <fullName evidence="5">Putative lytic transglycosylase-like protein</fullName>
    </submittedName>
</protein>
<dbReference type="InterPro" id="IPR008258">
    <property type="entry name" value="Transglycosylase_SLT_dom_1"/>
</dbReference>